<evidence type="ECO:0000256" key="2">
    <source>
        <dbReference type="SAM" id="SignalP"/>
    </source>
</evidence>
<dbReference type="HOGENOM" id="CLU_1378094_0_0_1"/>
<feature type="compositionally biased region" description="Basic and acidic residues" evidence="1">
    <location>
        <begin position="23"/>
        <end position="43"/>
    </location>
</feature>
<sequence length="198" mass="21557">MYTSAFLTAAFAALAFAGQQGVERREACEPNCDSDRGDYRPDSWGRGGGGGGGFSGGYVGGSSQDWQRHGGGFDGGRDGRFDPDGDSNYNYDTASGRSEYHSGSFSSGGYNQIPLHFDGNQRDVPIDQLYNYDNTCSSIRFPQDDPCQQCEGDWQKLRCIAYGDSEGRDQIGNAFNYNDGCDFGSPTHVVTLRCTYNN</sequence>
<feature type="compositionally biased region" description="Gly residues" evidence="1">
    <location>
        <begin position="45"/>
        <end position="60"/>
    </location>
</feature>
<keyword evidence="2" id="KW-0732">Signal</keyword>
<keyword evidence="4" id="KW-1185">Reference proteome</keyword>
<feature type="region of interest" description="Disordered" evidence="1">
    <location>
        <begin position="23"/>
        <end position="93"/>
    </location>
</feature>
<name>N1PD34_DOTSN</name>
<feature type="chain" id="PRO_5004109713" evidence="2">
    <location>
        <begin position="18"/>
        <end position="198"/>
    </location>
</feature>
<gene>
    <name evidence="3" type="ORF">DOTSEDRAFT_27147</name>
</gene>
<evidence type="ECO:0000256" key="1">
    <source>
        <dbReference type="SAM" id="MobiDB-lite"/>
    </source>
</evidence>
<dbReference type="AlphaFoldDB" id="N1PD34"/>
<organism evidence="3 4">
    <name type="scientific">Dothistroma septosporum (strain NZE10 / CBS 128990)</name>
    <name type="common">Red band needle blight fungus</name>
    <name type="synonym">Mycosphaerella pini</name>
    <dbReference type="NCBI Taxonomy" id="675120"/>
    <lineage>
        <taxon>Eukaryota</taxon>
        <taxon>Fungi</taxon>
        <taxon>Dikarya</taxon>
        <taxon>Ascomycota</taxon>
        <taxon>Pezizomycotina</taxon>
        <taxon>Dothideomycetes</taxon>
        <taxon>Dothideomycetidae</taxon>
        <taxon>Mycosphaerellales</taxon>
        <taxon>Mycosphaerellaceae</taxon>
        <taxon>Dothistroma</taxon>
    </lineage>
</organism>
<reference evidence="4" key="1">
    <citation type="journal article" date="2012" name="PLoS Genet.">
        <title>The genomes of the fungal plant pathogens Cladosporium fulvum and Dothistroma septosporum reveal adaptation to different hosts and lifestyles but also signatures of common ancestry.</title>
        <authorList>
            <person name="de Wit P.J.G.M."/>
            <person name="van der Burgt A."/>
            <person name="Oekmen B."/>
            <person name="Stergiopoulos I."/>
            <person name="Abd-Elsalam K.A."/>
            <person name="Aerts A.L."/>
            <person name="Bahkali A.H."/>
            <person name="Beenen H.G."/>
            <person name="Chettri P."/>
            <person name="Cox M.P."/>
            <person name="Datema E."/>
            <person name="de Vries R.P."/>
            <person name="Dhillon B."/>
            <person name="Ganley A.R."/>
            <person name="Griffiths S.A."/>
            <person name="Guo Y."/>
            <person name="Hamelin R.C."/>
            <person name="Henrissat B."/>
            <person name="Kabir M.S."/>
            <person name="Jashni M.K."/>
            <person name="Kema G."/>
            <person name="Klaubauf S."/>
            <person name="Lapidus A."/>
            <person name="Levasseur A."/>
            <person name="Lindquist E."/>
            <person name="Mehrabi R."/>
            <person name="Ohm R.A."/>
            <person name="Owen T.J."/>
            <person name="Salamov A."/>
            <person name="Schwelm A."/>
            <person name="Schijlen E."/>
            <person name="Sun H."/>
            <person name="van den Burg H.A."/>
            <person name="van Ham R.C.H.J."/>
            <person name="Zhang S."/>
            <person name="Goodwin S.B."/>
            <person name="Grigoriev I.V."/>
            <person name="Collemare J."/>
            <person name="Bradshaw R.E."/>
        </authorList>
    </citation>
    <scope>NUCLEOTIDE SEQUENCE [LARGE SCALE GENOMIC DNA]</scope>
    <source>
        <strain evidence="4">NZE10 / CBS 128990</strain>
    </source>
</reference>
<dbReference type="EMBL" id="KB446543">
    <property type="protein sequence ID" value="EME40503.1"/>
    <property type="molecule type" value="Genomic_DNA"/>
</dbReference>
<evidence type="ECO:0000313" key="3">
    <source>
        <dbReference type="EMBL" id="EME40503.1"/>
    </source>
</evidence>
<proteinExistence type="predicted"/>
<dbReference type="OrthoDB" id="10565842at2759"/>
<dbReference type="Proteomes" id="UP000016933">
    <property type="component" value="Unassembled WGS sequence"/>
</dbReference>
<feature type="signal peptide" evidence="2">
    <location>
        <begin position="1"/>
        <end position="17"/>
    </location>
</feature>
<protein>
    <submittedName>
        <fullName evidence="3">Uncharacterized protein</fullName>
    </submittedName>
</protein>
<accession>N1PD34</accession>
<evidence type="ECO:0000313" key="4">
    <source>
        <dbReference type="Proteomes" id="UP000016933"/>
    </source>
</evidence>
<reference evidence="3 4" key="2">
    <citation type="journal article" date="2012" name="PLoS Pathog.">
        <title>Diverse lifestyles and strategies of plant pathogenesis encoded in the genomes of eighteen Dothideomycetes fungi.</title>
        <authorList>
            <person name="Ohm R.A."/>
            <person name="Feau N."/>
            <person name="Henrissat B."/>
            <person name="Schoch C.L."/>
            <person name="Horwitz B.A."/>
            <person name="Barry K.W."/>
            <person name="Condon B.J."/>
            <person name="Copeland A.C."/>
            <person name="Dhillon B."/>
            <person name="Glaser F."/>
            <person name="Hesse C.N."/>
            <person name="Kosti I."/>
            <person name="LaButti K."/>
            <person name="Lindquist E.A."/>
            <person name="Lucas S."/>
            <person name="Salamov A.A."/>
            <person name="Bradshaw R.E."/>
            <person name="Ciuffetti L."/>
            <person name="Hamelin R.C."/>
            <person name="Kema G.H.J."/>
            <person name="Lawrence C."/>
            <person name="Scott J.A."/>
            <person name="Spatafora J.W."/>
            <person name="Turgeon B.G."/>
            <person name="de Wit P.J.G.M."/>
            <person name="Zhong S."/>
            <person name="Goodwin S.B."/>
            <person name="Grigoriev I.V."/>
        </authorList>
    </citation>
    <scope>NUCLEOTIDE SEQUENCE [LARGE SCALE GENOMIC DNA]</scope>
    <source>
        <strain evidence="4">NZE10 / CBS 128990</strain>
    </source>
</reference>